<dbReference type="SUPFAM" id="SSF53850">
    <property type="entry name" value="Periplasmic binding protein-like II"/>
    <property type="match status" value="1"/>
</dbReference>
<dbReference type="Gene3D" id="3.40.190.10">
    <property type="entry name" value="Periplasmic binding protein-like II"/>
    <property type="match status" value="2"/>
</dbReference>
<dbReference type="EMBL" id="SPVF01000102">
    <property type="protein sequence ID" value="TFW22817.1"/>
    <property type="molecule type" value="Genomic_DNA"/>
</dbReference>
<dbReference type="Proteomes" id="UP000298438">
    <property type="component" value="Unassembled WGS sequence"/>
</dbReference>
<dbReference type="PANTHER" id="PTHR35936">
    <property type="entry name" value="MEMBRANE-BOUND LYTIC MUREIN TRANSGLYCOSYLASE F"/>
    <property type="match status" value="1"/>
</dbReference>
<keyword evidence="1" id="KW-0732">Signal</keyword>
<reference evidence="2 3" key="1">
    <citation type="submission" date="2019-03" db="EMBL/GenBank/DDBJ databases">
        <title>Draft Genome Sequence of Massilia arenosa sp. nov., a Novel Massilia Species Isolated from a Sandy-loam Maize Soil.</title>
        <authorList>
            <person name="Raths R."/>
            <person name="Peta V."/>
            <person name="Bucking H."/>
        </authorList>
    </citation>
    <scope>NUCLEOTIDE SEQUENCE [LARGE SCALE GENOMIC DNA]</scope>
    <source>
        <strain evidence="2 3">MC02</strain>
    </source>
</reference>
<feature type="signal peptide" evidence="1">
    <location>
        <begin position="1"/>
        <end position="19"/>
    </location>
</feature>
<dbReference type="AlphaFoldDB" id="A0A4Y9SG67"/>
<name>A0A4Y9SG67_9BURK</name>
<accession>A0A4Y9SG67</accession>
<sequence>MKAVLGGIALALAATSALAEELVVLVDTGTEMPMARFERGRLAAGIHKDIGDALAGALQRQARFLALPRKRLVTALAAGQADVLCSYRQEWLPGPFGWSQPFIPIDEVLIADRGVPAPRAVADVANQPVGTVLGFAHPEMTELLGTGFVREDSPSTEANLRKLAAGRMHYALIGRTFLDYHRKTGDFTLPIHPPLPVRSYMGQCAVSFAGRLPLAEVDRAISRLRKDGRIDAILARYR</sequence>
<dbReference type="OrthoDB" id="8885114at2"/>
<feature type="chain" id="PRO_5021198151" evidence="1">
    <location>
        <begin position="20"/>
        <end position="238"/>
    </location>
</feature>
<dbReference type="RefSeq" id="WP_135206573.1">
    <property type="nucleotide sequence ID" value="NZ_SPVF01000102.1"/>
</dbReference>
<comment type="caution">
    <text evidence="2">The sequence shown here is derived from an EMBL/GenBank/DDBJ whole genome shotgun (WGS) entry which is preliminary data.</text>
</comment>
<evidence type="ECO:0000313" key="2">
    <source>
        <dbReference type="EMBL" id="TFW22817.1"/>
    </source>
</evidence>
<organism evidence="2 3">
    <name type="scientific">Zemynaea arenosa</name>
    <dbReference type="NCBI Taxonomy" id="2561931"/>
    <lineage>
        <taxon>Bacteria</taxon>
        <taxon>Pseudomonadati</taxon>
        <taxon>Pseudomonadota</taxon>
        <taxon>Betaproteobacteria</taxon>
        <taxon>Burkholderiales</taxon>
        <taxon>Oxalobacteraceae</taxon>
        <taxon>Telluria group</taxon>
        <taxon>Zemynaea</taxon>
    </lineage>
</organism>
<gene>
    <name evidence="2" type="ORF">E4L96_07395</name>
</gene>
<evidence type="ECO:0000256" key="1">
    <source>
        <dbReference type="SAM" id="SignalP"/>
    </source>
</evidence>
<proteinExistence type="predicted"/>
<protein>
    <submittedName>
        <fullName evidence="2">Transporter substrate-binding domain-containing protein</fullName>
    </submittedName>
</protein>
<evidence type="ECO:0000313" key="3">
    <source>
        <dbReference type="Proteomes" id="UP000298438"/>
    </source>
</evidence>
<keyword evidence="3" id="KW-1185">Reference proteome</keyword>
<dbReference type="PANTHER" id="PTHR35936:SF6">
    <property type="entry name" value="AMINO ACID ABC TRANSPORTER SUBSTRATE-BINDING PAAT FAMILY PROTEIN"/>
    <property type="match status" value="1"/>
</dbReference>